<proteinExistence type="inferred from homology"/>
<evidence type="ECO:0000313" key="5">
    <source>
        <dbReference type="EMBL" id="CAK0887467.1"/>
    </source>
</evidence>
<dbReference type="InterPro" id="IPR049704">
    <property type="entry name" value="Aminotrans_3_PPA_site"/>
</dbReference>
<dbReference type="InterPro" id="IPR005814">
    <property type="entry name" value="Aminotrans_3"/>
</dbReference>
<keyword evidence="2 3" id="KW-0663">Pyridoxal phosphate</keyword>
<accession>A0ABN9WLL0</accession>
<dbReference type="Pfam" id="PF00202">
    <property type="entry name" value="Aminotran_3"/>
    <property type="match status" value="1"/>
</dbReference>
<dbReference type="Gene3D" id="3.90.1150.10">
    <property type="entry name" value="Aspartate Aminotransferase, domain 1"/>
    <property type="match status" value="1"/>
</dbReference>
<dbReference type="InterPro" id="IPR015424">
    <property type="entry name" value="PyrdxlP-dep_Trfase"/>
</dbReference>
<comment type="caution">
    <text evidence="5">The sequence shown here is derived from an EMBL/GenBank/DDBJ whole genome shotgun (WGS) entry which is preliminary data.</text>
</comment>
<organism evidence="5 6">
    <name type="scientific">Prorocentrum cordatum</name>
    <dbReference type="NCBI Taxonomy" id="2364126"/>
    <lineage>
        <taxon>Eukaryota</taxon>
        <taxon>Sar</taxon>
        <taxon>Alveolata</taxon>
        <taxon>Dinophyceae</taxon>
        <taxon>Prorocentrales</taxon>
        <taxon>Prorocentraceae</taxon>
        <taxon>Prorocentrum</taxon>
    </lineage>
</organism>
<reference evidence="5" key="1">
    <citation type="submission" date="2023-10" db="EMBL/GenBank/DDBJ databases">
        <authorList>
            <person name="Chen Y."/>
            <person name="Shah S."/>
            <person name="Dougan E. K."/>
            <person name="Thang M."/>
            <person name="Chan C."/>
        </authorList>
    </citation>
    <scope>NUCLEOTIDE SEQUENCE [LARGE SCALE GENOMIC DNA]</scope>
</reference>
<evidence type="ECO:0000256" key="1">
    <source>
        <dbReference type="ARBA" id="ARBA00008954"/>
    </source>
</evidence>
<dbReference type="PANTHER" id="PTHR43094">
    <property type="entry name" value="AMINOTRANSFERASE"/>
    <property type="match status" value="1"/>
</dbReference>
<dbReference type="InterPro" id="IPR015421">
    <property type="entry name" value="PyrdxlP-dep_Trfase_major"/>
</dbReference>
<comment type="similarity">
    <text evidence="1 3">Belongs to the class-III pyridoxal-phosphate-dependent aminotransferase family.</text>
</comment>
<sequence length="550" mass="59553">ASCGLASTVASASAQQAAPPRRPRARPPAMALSVLRSGRRAPAGVLRLAPGRRATASYRELSRTEGIAGFPHVNARFKQDPPRKLQAPTEDNACGTPSRRHFDGSTWSEAEVRKAAVDHCMLTWSGSAPLETMPIIERAEGVYLYDTAGKKYLDWTSEAVCVNLGHTVPEGVKKAMIDQLETMPFVYGGIGFAPVRAKLASLLAELAPGDLNGFLFPSSGGEANDCAIRLARLYTGKTKIFNQYRSYHGGTVGPLSATGDFRRKFGGEHATGFVKMFNPEPHFFRWGDTDEVACSQALACLEEQIVAEGPSTIAAIMLESVPGSAGVLIPAVGYMEGVRALCNKYDILMIADEVMTGFGRCGELFAFQHFDGVIPDIFTSAKGLTGSWQPLSLVGMRQPIKDFFWSNPTGWGSTFQAHPVALACGYASLKHFVETDVLGHINRSIQPVMISELNRLVDKYACVRQARALGAFGCLDLQDPKTGERPMQVGDPMPPPIANFKRAFNDEGLIGFVRPPQLHCAPPLVITEAELRDGFARLDRALAVLEAELK</sequence>
<evidence type="ECO:0000313" key="6">
    <source>
        <dbReference type="Proteomes" id="UP001189429"/>
    </source>
</evidence>
<evidence type="ECO:0000256" key="4">
    <source>
        <dbReference type="SAM" id="MobiDB-lite"/>
    </source>
</evidence>
<dbReference type="CDD" id="cd00610">
    <property type="entry name" value="OAT_like"/>
    <property type="match status" value="1"/>
</dbReference>
<gene>
    <name evidence="5" type="ORF">PCOR1329_LOCUS68510</name>
</gene>
<feature type="region of interest" description="Disordered" evidence="4">
    <location>
        <begin position="79"/>
        <end position="103"/>
    </location>
</feature>
<name>A0ABN9WLL0_9DINO</name>
<dbReference type="Proteomes" id="UP001189429">
    <property type="component" value="Unassembled WGS sequence"/>
</dbReference>
<dbReference type="PROSITE" id="PS00600">
    <property type="entry name" value="AA_TRANSFER_CLASS_3"/>
    <property type="match status" value="1"/>
</dbReference>
<evidence type="ECO:0008006" key="7">
    <source>
        <dbReference type="Google" id="ProtNLM"/>
    </source>
</evidence>
<feature type="compositionally biased region" description="Low complexity" evidence="4">
    <location>
        <begin position="10"/>
        <end position="19"/>
    </location>
</feature>
<feature type="region of interest" description="Disordered" evidence="4">
    <location>
        <begin position="1"/>
        <end position="28"/>
    </location>
</feature>
<dbReference type="EMBL" id="CAUYUJ010018947">
    <property type="protein sequence ID" value="CAK0887467.1"/>
    <property type="molecule type" value="Genomic_DNA"/>
</dbReference>
<feature type="non-terminal residue" evidence="5">
    <location>
        <position position="1"/>
    </location>
</feature>
<evidence type="ECO:0000256" key="2">
    <source>
        <dbReference type="ARBA" id="ARBA00022898"/>
    </source>
</evidence>
<dbReference type="InterPro" id="IPR015422">
    <property type="entry name" value="PyrdxlP-dep_Trfase_small"/>
</dbReference>
<keyword evidence="6" id="KW-1185">Reference proteome</keyword>
<protein>
    <recommendedName>
        <fullName evidence="7">Aminotransferase class III-fold pyridoxal phosphate-dependent enzyme</fullName>
    </recommendedName>
</protein>
<evidence type="ECO:0000256" key="3">
    <source>
        <dbReference type="RuleBase" id="RU003560"/>
    </source>
</evidence>
<dbReference type="PANTHER" id="PTHR43094:SF1">
    <property type="entry name" value="AMINOTRANSFERASE CLASS-III"/>
    <property type="match status" value="1"/>
</dbReference>
<dbReference type="SUPFAM" id="SSF53383">
    <property type="entry name" value="PLP-dependent transferases"/>
    <property type="match status" value="1"/>
</dbReference>
<dbReference type="Gene3D" id="3.40.640.10">
    <property type="entry name" value="Type I PLP-dependent aspartate aminotransferase-like (Major domain)"/>
    <property type="match status" value="1"/>
</dbReference>